<dbReference type="RefSeq" id="WP_037622626.1">
    <property type="nucleotide sequence ID" value="NZ_CABKOS010000005.1"/>
</dbReference>
<reference evidence="2 4" key="1">
    <citation type="submission" date="2016-01" db="EMBL/GenBank/DDBJ databases">
        <title>Highly variable Streptococcus oralis are common among viridans streptococci isolated from primates.</title>
        <authorList>
            <person name="Denapaite D."/>
            <person name="Rieger M."/>
            <person name="Koendgen S."/>
            <person name="Brueckner R."/>
            <person name="Ochigava I."/>
            <person name="Kappeler P."/>
            <person name="Maetz-Rensing K."/>
            <person name="Leendertz F."/>
            <person name="Hakenbeck R."/>
        </authorList>
    </citation>
    <scope>NUCLEOTIDE SEQUENCE [LARGE SCALE GENOMIC DNA]</scope>
    <source>
        <strain evidence="2 4">DD07</strain>
    </source>
</reference>
<comment type="caution">
    <text evidence="2">The sequence shown here is derived from an EMBL/GenBank/DDBJ whole genome shotgun (WGS) entry which is preliminary data.</text>
</comment>
<protein>
    <submittedName>
        <fullName evidence="3">Recombinase</fullName>
    </submittedName>
</protein>
<evidence type="ECO:0000313" key="2">
    <source>
        <dbReference type="EMBL" id="KXT70195.1"/>
    </source>
</evidence>
<name>A0A0F5MJW7_STRGN</name>
<dbReference type="PATRIC" id="fig|1302.18.peg.639"/>
<organism evidence="2 4">
    <name type="scientific">Streptococcus gordonii</name>
    <dbReference type="NCBI Taxonomy" id="1302"/>
    <lineage>
        <taxon>Bacteria</taxon>
        <taxon>Bacillati</taxon>
        <taxon>Bacillota</taxon>
        <taxon>Bacilli</taxon>
        <taxon>Lactobacillales</taxon>
        <taxon>Streptococcaceae</taxon>
        <taxon>Streptococcus</taxon>
    </lineage>
</organism>
<feature type="coiled-coil region" evidence="1">
    <location>
        <begin position="12"/>
        <end position="39"/>
    </location>
</feature>
<dbReference type="EMBL" id="JAHZQA010000001">
    <property type="protein sequence ID" value="MBZ2126451.1"/>
    <property type="molecule type" value="Genomic_DNA"/>
</dbReference>
<reference evidence="3" key="2">
    <citation type="submission" date="2021-07" db="EMBL/GenBank/DDBJ databases">
        <title>Occurrence of streptococci in the human mouth that bind to a non-human glycan.</title>
        <authorList>
            <person name="Cross B."/>
            <person name="Thamadilok S."/>
            <person name="Bensing B."/>
            <person name="Sasmal A."/>
            <person name="Khedri Z."/>
            <person name="Deng L."/>
            <person name="Yu H."/>
            <person name="Mehta A."/>
            <person name="Aluvathingal J."/>
            <person name="Nadendla S."/>
            <person name="Vickerman M."/>
            <person name="Chen X."/>
            <person name="Dewhirst F."/>
            <person name="Gill A."/>
            <person name="Lettrichova I."/>
            <person name="Diaz S."/>
            <person name="Gill S."/>
            <person name="Tettelin H."/>
            <person name="Iverson T."/>
            <person name="Sullam P."/>
            <person name="Varki A."/>
            <person name="Ruhl S."/>
        </authorList>
    </citation>
    <scope>NUCLEOTIDE SEQUENCE</scope>
    <source>
        <strain evidence="3">SK9</strain>
    </source>
</reference>
<dbReference type="AlphaFoldDB" id="A0A0F5MJW7"/>
<dbReference type="EMBL" id="LQRC01000219">
    <property type="protein sequence ID" value="KXT70195.1"/>
    <property type="molecule type" value="Genomic_DNA"/>
</dbReference>
<gene>
    <name evidence="3" type="ORF">K1I74_00040</name>
    <name evidence="2" type="ORF">SGODD07_01665</name>
</gene>
<accession>A0A0F5MJW7</accession>
<evidence type="ECO:0000313" key="3">
    <source>
        <dbReference type="EMBL" id="MBZ2126451.1"/>
    </source>
</evidence>
<evidence type="ECO:0000313" key="4">
    <source>
        <dbReference type="Proteomes" id="UP000070096"/>
    </source>
</evidence>
<dbReference type="InterPro" id="IPR049819">
    <property type="entry name" value="SP_0009-like"/>
</dbReference>
<sequence>MDNIVKTVEKFLTFSEEKLEELSQKNQELREEKNTERKD</sequence>
<dbReference type="NCBIfam" id="NF040896">
    <property type="entry name" value="SP_0009_fam"/>
    <property type="match status" value="1"/>
</dbReference>
<evidence type="ECO:0000256" key="1">
    <source>
        <dbReference type="SAM" id="Coils"/>
    </source>
</evidence>
<dbReference type="GeneID" id="93786704"/>
<dbReference type="Proteomes" id="UP000070096">
    <property type="component" value="Unassembled WGS sequence"/>
</dbReference>
<keyword evidence="1" id="KW-0175">Coiled coil</keyword>
<proteinExistence type="predicted"/>
<dbReference type="Proteomes" id="UP000826921">
    <property type="component" value="Unassembled WGS sequence"/>
</dbReference>